<dbReference type="Pfam" id="PF00201">
    <property type="entry name" value="UDPGT"/>
    <property type="match status" value="1"/>
</dbReference>
<accession>A0A5B7C3V9</accession>
<keyword evidence="2 4" id="KW-0328">Glycosyltransferase</keyword>
<evidence type="ECO:0000256" key="6">
    <source>
        <dbReference type="SAM" id="MobiDB-lite"/>
    </source>
</evidence>
<evidence type="ECO:0000256" key="3">
    <source>
        <dbReference type="ARBA" id="ARBA00022679"/>
    </source>
</evidence>
<comment type="similarity">
    <text evidence="1 4">Belongs to the UDP-glycosyltransferase family.</text>
</comment>
<dbReference type="EMBL" id="GHES01044372">
    <property type="protein sequence ID" value="MPA74931.1"/>
    <property type="molecule type" value="Transcribed_RNA"/>
</dbReference>
<dbReference type="PANTHER" id="PTHR48046">
    <property type="entry name" value="UDP-GLYCOSYLTRANSFERASE 72E1"/>
    <property type="match status" value="1"/>
</dbReference>
<dbReference type="SUPFAM" id="SSF53756">
    <property type="entry name" value="UDP-Glycosyltransferase/glycogen phosphorylase"/>
    <property type="match status" value="1"/>
</dbReference>
<dbReference type="PROSITE" id="PS00375">
    <property type="entry name" value="UDPGT"/>
    <property type="match status" value="1"/>
</dbReference>
<proteinExistence type="inferred from homology"/>
<dbReference type="InterPro" id="IPR002213">
    <property type="entry name" value="UDP_glucos_trans"/>
</dbReference>
<dbReference type="GO" id="GO:0008194">
    <property type="term" value="F:UDP-glycosyltransferase activity"/>
    <property type="evidence" value="ECO:0007669"/>
    <property type="project" value="InterPro"/>
</dbReference>
<feature type="compositionally biased region" description="Basic and acidic residues" evidence="6">
    <location>
        <begin position="432"/>
        <end position="452"/>
    </location>
</feature>
<dbReference type="EC" id="2.4.1.-" evidence="5"/>
<dbReference type="CDD" id="cd03784">
    <property type="entry name" value="GT1_Gtf-like"/>
    <property type="match status" value="1"/>
</dbReference>
<dbReference type="Gene3D" id="3.40.50.2000">
    <property type="entry name" value="Glycogen Phosphorylase B"/>
    <property type="match status" value="2"/>
</dbReference>
<evidence type="ECO:0000256" key="4">
    <source>
        <dbReference type="RuleBase" id="RU003718"/>
    </source>
</evidence>
<protein>
    <recommendedName>
        <fullName evidence="5">Glycosyltransferase</fullName>
        <ecNumber evidence="5">2.4.1.-</ecNumber>
    </recommendedName>
</protein>
<name>A0A5B7C3V9_DAVIN</name>
<gene>
    <name evidence="7" type="ORF">Din_044372</name>
</gene>
<dbReference type="AlphaFoldDB" id="A0A5B7C3V9"/>
<keyword evidence="3 4" id="KW-0808">Transferase</keyword>
<dbReference type="FunFam" id="3.40.50.2000:FF:000054">
    <property type="entry name" value="Glycosyltransferase"/>
    <property type="match status" value="1"/>
</dbReference>
<evidence type="ECO:0000256" key="5">
    <source>
        <dbReference type="RuleBase" id="RU362057"/>
    </source>
</evidence>
<dbReference type="PANTHER" id="PTHR48046:SF6">
    <property type="entry name" value="GLYCOSYLTRANSFERASE"/>
    <property type="match status" value="1"/>
</dbReference>
<dbReference type="InterPro" id="IPR035595">
    <property type="entry name" value="UDP_glycos_trans_CS"/>
</dbReference>
<organism evidence="7">
    <name type="scientific">Davidia involucrata</name>
    <name type="common">Dove tree</name>
    <dbReference type="NCBI Taxonomy" id="16924"/>
    <lineage>
        <taxon>Eukaryota</taxon>
        <taxon>Viridiplantae</taxon>
        <taxon>Streptophyta</taxon>
        <taxon>Embryophyta</taxon>
        <taxon>Tracheophyta</taxon>
        <taxon>Spermatophyta</taxon>
        <taxon>Magnoliopsida</taxon>
        <taxon>eudicotyledons</taxon>
        <taxon>Gunneridae</taxon>
        <taxon>Pentapetalae</taxon>
        <taxon>asterids</taxon>
        <taxon>Cornales</taxon>
        <taxon>Nyssaceae</taxon>
        <taxon>Davidia</taxon>
    </lineage>
</organism>
<evidence type="ECO:0000256" key="1">
    <source>
        <dbReference type="ARBA" id="ARBA00009995"/>
    </source>
</evidence>
<evidence type="ECO:0000256" key="2">
    <source>
        <dbReference type="ARBA" id="ARBA00022676"/>
    </source>
</evidence>
<reference evidence="7" key="1">
    <citation type="submission" date="2019-08" db="EMBL/GenBank/DDBJ databases">
        <title>Reference gene set and small RNA set construction with multiple tissues from Davidia involucrata Baill.</title>
        <authorList>
            <person name="Yang H."/>
            <person name="Zhou C."/>
            <person name="Li G."/>
            <person name="Wang J."/>
            <person name="Gao P."/>
            <person name="Wang M."/>
            <person name="Wang R."/>
            <person name="Zhao Y."/>
        </authorList>
    </citation>
    <scope>NUCLEOTIDE SEQUENCE</scope>
    <source>
        <tissue evidence="7">Mixed with DoveR01_LX</tissue>
    </source>
</reference>
<feature type="region of interest" description="Disordered" evidence="6">
    <location>
        <begin position="430"/>
        <end position="466"/>
    </location>
</feature>
<sequence>MAQTSHIAIFPSPGMCHLIPFLALAKKLVQHNHHLWITIIIPTTGPPPKAQLEILTALPKAINYVFLSPVSLEDLPKDSAIATQIYQTMSRSLPSLRDTIISLMATTSTMLVAFIVDLFSTDAIDVAVEFHVSAYLFFPGSATVLSYLIHLPKLDEMVTGEYRDLPEPLKLPGCIPVHGKDLMDPLQDRTGESYKLLLHHSKRYGLAEGVIVNSFMDLEPGPFKALQVEESIKLPIYPVGPLIQTGSSSTGPDRSECLRWLDSQPSGSVLFVSFGSGGTLSCAQITELALGLEMSGQRFIWVVRSPNDESSNAAYLSVQTQIDPSGFLPKGFLDRNKEQGLVVPSWAPQIEILSHGSTGGFLTHCGWNSTLESIVHGVPLIAWPLYAEQKMNALMLSEDLKVALRPKVDENGLVGREEIAKAVKGLMEEEEEGKKLRSRMKDLKDGLREDGSSMKSLSELANKWRT</sequence>
<evidence type="ECO:0000313" key="7">
    <source>
        <dbReference type="EMBL" id="MPA74931.1"/>
    </source>
</evidence>
<dbReference type="FunFam" id="3.40.50.2000:FF:000051">
    <property type="entry name" value="Glycosyltransferase"/>
    <property type="match status" value="1"/>
</dbReference>